<reference evidence="2" key="1">
    <citation type="submission" date="2013-09" db="EMBL/GenBank/DDBJ databases">
        <title>Corchorus olitorius genome sequencing.</title>
        <authorList>
            <person name="Alam M."/>
            <person name="Haque M.S."/>
            <person name="Islam M.S."/>
            <person name="Emdad E.M."/>
            <person name="Islam M.M."/>
            <person name="Ahmed B."/>
            <person name="Halim A."/>
            <person name="Hossen Q.M.M."/>
            <person name="Hossain M.Z."/>
            <person name="Ahmed R."/>
            <person name="Khan M.M."/>
            <person name="Islam R."/>
            <person name="Rashid M.M."/>
            <person name="Khan S.A."/>
            <person name="Rahman M.S."/>
            <person name="Alam M."/>
            <person name="Yahiya A.S."/>
            <person name="Khan M.S."/>
            <person name="Azam M.S."/>
            <person name="Haque T."/>
            <person name="Lashkar M.Z.H."/>
            <person name="Akhand A.I."/>
            <person name="Morshed G."/>
            <person name="Roy S."/>
            <person name="Uddin K.S."/>
            <person name="Rabeya T."/>
            <person name="Hossain A.S."/>
            <person name="Chowdhury A."/>
            <person name="Snigdha A.R."/>
            <person name="Mortoza M.S."/>
            <person name="Matin S.A."/>
            <person name="Hoque S.M.E."/>
            <person name="Islam M.K."/>
            <person name="Roy D.K."/>
            <person name="Haider R."/>
            <person name="Moosa M.M."/>
            <person name="Elias S.M."/>
            <person name="Hasan A.M."/>
            <person name="Jahan S."/>
            <person name="Shafiuddin M."/>
            <person name="Mahmood N."/>
            <person name="Shommy N.S."/>
        </authorList>
    </citation>
    <scope>NUCLEOTIDE SEQUENCE [LARGE SCALE GENOMIC DNA]</scope>
    <source>
        <strain evidence="2">cv. O-4</strain>
    </source>
</reference>
<dbReference type="AlphaFoldDB" id="A0A1R3KJ52"/>
<name>A0A1R3KJ52_9ROSI</name>
<organism evidence="1 2">
    <name type="scientific">Corchorus olitorius</name>
    <dbReference type="NCBI Taxonomy" id="93759"/>
    <lineage>
        <taxon>Eukaryota</taxon>
        <taxon>Viridiplantae</taxon>
        <taxon>Streptophyta</taxon>
        <taxon>Embryophyta</taxon>
        <taxon>Tracheophyta</taxon>
        <taxon>Spermatophyta</taxon>
        <taxon>Magnoliopsida</taxon>
        <taxon>eudicotyledons</taxon>
        <taxon>Gunneridae</taxon>
        <taxon>Pentapetalae</taxon>
        <taxon>rosids</taxon>
        <taxon>malvids</taxon>
        <taxon>Malvales</taxon>
        <taxon>Malvaceae</taxon>
        <taxon>Grewioideae</taxon>
        <taxon>Apeibeae</taxon>
        <taxon>Corchorus</taxon>
    </lineage>
</organism>
<protein>
    <submittedName>
        <fullName evidence="1">Uncharacterized protein</fullName>
    </submittedName>
</protein>
<dbReference type="Proteomes" id="UP000187203">
    <property type="component" value="Unassembled WGS sequence"/>
</dbReference>
<accession>A0A1R3KJ52</accession>
<evidence type="ECO:0000313" key="2">
    <source>
        <dbReference type="Proteomes" id="UP000187203"/>
    </source>
</evidence>
<evidence type="ECO:0000313" key="1">
    <source>
        <dbReference type="EMBL" id="OMP07111.1"/>
    </source>
</evidence>
<comment type="caution">
    <text evidence="1">The sequence shown here is derived from an EMBL/GenBank/DDBJ whole genome shotgun (WGS) entry which is preliminary data.</text>
</comment>
<dbReference type="EMBL" id="AWUE01013405">
    <property type="protein sequence ID" value="OMP07111.1"/>
    <property type="molecule type" value="Genomic_DNA"/>
</dbReference>
<sequence>MVLALEGKHLEGMSLLRTCHHPEYNACNRELNLSLPMLPSPSGLLNKMK</sequence>
<keyword evidence="2" id="KW-1185">Reference proteome</keyword>
<gene>
    <name evidence="1" type="ORF">COLO4_07624</name>
</gene>
<proteinExistence type="predicted"/>